<evidence type="ECO:0000256" key="3">
    <source>
        <dbReference type="SAM" id="MobiDB-lite"/>
    </source>
</evidence>
<dbReference type="SUPFAM" id="SSF50630">
    <property type="entry name" value="Acid proteases"/>
    <property type="match status" value="3"/>
</dbReference>
<dbReference type="FunFam" id="2.40.70.10:FF:000142">
    <property type="entry name" value="Os01g0937800 protein"/>
    <property type="match status" value="1"/>
</dbReference>
<keyword evidence="2 4" id="KW-0732">Signal</keyword>
<dbReference type="Gene3D" id="2.40.70.10">
    <property type="entry name" value="Acid Proteases"/>
    <property type="match status" value="6"/>
</dbReference>
<comment type="similarity">
    <text evidence="1">Belongs to the peptidase A1 family.</text>
</comment>
<dbReference type="InterPro" id="IPR032861">
    <property type="entry name" value="TAXi_N"/>
</dbReference>
<evidence type="ECO:0000313" key="7">
    <source>
        <dbReference type="Proteomes" id="UP000008021"/>
    </source>
</evidence>
<keyword evidence="7" id="KW-1185">Reference proteome</keyword>
<dbReference type="eggNOG" id="KOG1339">
    <property type="taxonomic scope" value="Eukaryota"/>
</dbReference>
<dbReference type="PANTHER" id="PTHR47965">
    <property type="entry name" value="ASPARTYL PROTEASE-RELATED"/>
    <property type="match status" value="1"/>
</dbReference>
<accession>A0A0E0CCR7</accession>
<feature type="compositionally biased region" description="Low complexity" evidence="3">
    <location>
        <begin position="989"/>
        <end position="999"/>
    </location>
</feature>
<dbReference type="FunFam" id="2.40.70.10:FF:000117">
    <property type="entry name" value="Os01g0937500 protein"/>
    <property type="match status" value="3"/>
</dbReference>
<feature type="domain" description="Peptidase A1" evidence="5">
    <location>
        <begin position="1199"/>
        <end position="1576"/>
    </location>
</feature>
<dbReference type="InterPro" id="IPR001461">
    <property type="entry name" value="Aspartic_peptidase_A1"/>
</dbReference>
<feature type="compositionally biased region" description="Low complexity" evidence="3">
    <location>
        <begin position="971"/>
        <end position="982"/>
    </location>
</feature>
<dbReference type="Gramene" id="OMERI01G40200.1">
    <property type="protein sequence ID" value="OMERI01G40200.1"/>
    <property type="gene ID" value="OMERI01G40200"/>
</dbReference>
<feature type="chain" id="PRO_5002355741" description="Peptidase A1 domain-containing protein" evidence="4">
    <location>
        <begin position="27"/>
        <end position="1590"/>
    </location>
</feature>
<reference evidence="6" key="1">
    <citation type="submission" date="2015-04" db="UniProtKB">
        <authorList>
            <consortium name="EnsemblPlants"/>
        </authorList>
    </citation>
    <scope>IDENTIFICATION</scope>
</reference>
<dbReference type="Proteomes" id="UP000008021">
    <property type="component" value="Chromosome 1"/>
</dbReference>
<sequence>MPRAPEPVHVLLLAAIAVQVFVRCTAQAASDQKPLVSRLAQDYNTSLYTISVKNGAPPLVVDLAGTLVWSTCPSTHATVPCQSAACDAVNRQQPRRCRYVDGGWFWSGREAGSRCACTAHPFNPVTGECSTGDLTTFAMSANTTNGTDLLYPESFTAVGACAPERLLASPSLPQAAAGVAGFSGTTSLSLPSQLAAQRRFGSTFALCLPVFAAFGDTPGVPAQLQPMLRRTPFLTNPRRNGGYYLPVKRISVSWRGPGDVPVSLPAGALDLNARTGRGGVVLSTTTPYAIMRPDVFRAFAKAFDTVVARDRYSSVARVAGEKPFELCYGGTGGFALMKRAGYDAPAITLELGAGATGNWTILNGNYLVRGTCVGIVEMGPEGMPVDGEPAVVLGGMQLENILMVFDLDKRTLGFSRLLEWDLTNCYSASFLLSEILIHNMANPPIKCLLPPAIVSLVLLISCMVATGEQQAPYKPLVVPLVRDSATSFYTIPIKNGAPLVVDLAGTLVWSTCPSTHTTVSCLSGTCGAANQQQPRRCRYVDGGWFWSGREAGSRCACTAHPFNPVTGECSTGDLTTFAMSANSTVNGTRTLHPEEFAAVGSCAPQRLLASLPAGATGVAGFSRRPLSLPSQLAAQRNFGNKFALCMSQFATFGDAPVYLGMEGRGFVDYREILPYTPLLTNPRIPGYYLPVKGISVSWSVPETPASLPAGALDLDARTGRGGVVLSTTTPYTVMRPDVFRAFAEAFDTAIIRRSKYTYSNVTHHPPVGPFKLCYNGAFPMLKRPASMDIPTIHLELDGATGTWSWFNDNYLVFAPGAALCVGVLEMGPGGMPVDGEPAMVVGVKQLDWNLLVFDLDKMLMWFSGDLAFRLAGDTCEVSDDTYEVSCDSYHVVGDACDRVILAKYQVLIPNRYWVIPIRYHAILPQGDTYEVSTIPTRYQEPGTKASSLMVLPSTSRAGARRRRPHPPPSAPRRSSSPAAASSVIHAPRRSSSPTAASSTVDATSELVTGGRVLRHSHPTTELVADGRVLRHPCPTPELVADSRILHRPRHVGACHGRPLPPPPRQASQVRARRAPRQRRGEGSTFVLYFLICLCVRAGLLLPCAGDGAAGKELAVARGVVRRRCGHGRRSAAAHVSHACVLERHRALYRLLLLLGTCMVRYPIVSLVLLLSCLVATGDQHATPAAYKLPLIVPLIRDTNTSLYTIAIKKDDAPLVVDLAGALVWSTCRSSTHATVSCLSGACGAANQQQPRPCRYVDGGWFWSGREAGSRCACTAHPFNPVTGECSTGDLTSFAMSANTTSSGTKLLCPEAFATVGACAPERLLASLPAGATGVAGFSRRPLSLPSQLAAQRSFGNKFALCLPGFAAFGDTPVYIGTESLGIVNYTESLPYTPLLTNPRNPGYYLPVKGITVSWYGRDVPASLPAGALDMDARTGRGGVVLSTTTPYAVMRPDVFRAFAEAFDAAIRGTDYAKVVRVPAVEPFKLCYDGAFPFRKRPPTWDVPTIDLELAGATGIWRLFTENYMVQTPRGMCVGILEMEAGGGMPVDGEPAMVLGLKQLDTNLLVFDLDKMLLWFSGELSFRLTGCVSPF</sequence>
<feature type="region of interest" description="Disordered" evidence="3">
    <location>
        <begin position="1052"/>
        <end position="1077"/>
    </location>
</feature>
<evidence type="ECO:0000259" key="5">
    <source>
        <dbReference type="PROSITE" id="PS51767"/>
    </source>
</evidence>
<feature type="signal peptide" evidence="4">
    <location>
        <begin position="1"/>
        <end position="26"/>
    </location>
</feature>
<dbReference type="STRING" id="40149.A0A0E0CCR7"/>
<dbReference type="InterPro" id="IPR021109">
    <property type="entry name" value="Peptidase_aspartic_dom_sf"/>
</dbReference>
<feature type="region of interest" description="Disordered" evidence="3">
    <location>
        <begin position="943"/>
        <end position="1009"/>
    </location>
</feature>
<reference evidence="6" key="2">
    <citation type="submission" date="2018-05" db="EMBL/GenBank/DDBJ databases">
        <title>OmerRS3 (Oryza meridionalis Reference Sequence Version 3).</title>
        <authorList>
            <person name="Zhang J."/>
            <person name="Kudrna D."/>
            <person name="Lee S."/>
            <person name="Talag J."/>
            <person name="Welchert J."/>
            <person name="Wing R.A."/>
        </authorList>
    </citation>
    <scope>NUCLEOTIDE SEQUENCE [LARGE SCALE GENOMIC DNA]</scope>
    <source>
        <strain evidence="6">cv. OR44</strain>
    </source>
</reference>
<dbReference type="Pfam" id="PF14543">
    <property type="entry name" value="TAXi_N"/>
    <property type="match status" value="3"/>
</dbReference>
<dbReference type="InterPro" id="IPR033868">
    <property type="entry name" value="Xylanase_inhibitor_I-like"/>
</dbReference>
<dbReference type="GO" id="GO:0004190">
    <property type="term" value="F:aspartic-type endopeptidase activity"/>
    <property type="evidence" value="ECO:0007669"/>
    <property type="project" value="InterPro"/>
</dbReference>
<dbReference type="InterPro" id="IPR033121">
    <property type="entry name" value="PEPTIDASE_A1"/>
</dbReference>
<evidence type="ECO:0000313" key="6">
    <source>
        <dbReference type="EnsemblPlants" id="OMERI01G40200.1"/>
    </source>
</evidence>
<evidence type="ECO:0000256" key="4">
    <source>
        <dbReference type="SAM" id="SignalP"/>
    </source>
</evidence>
<dbReference type="Pfam" id="PF14541">
    <property type="entry name" value="TAXi_C"/>
    <property type="match status" value="3"/>
</dbReference>
<dbReference type="EnsemblPlants" id="OMERI01G40200.1">
    <property type="protein sequence ID" value="OMERI01G40200.1"/>
    <property type="gene ID" value="OMERI01G40200"/>
</dbReference>
<dbReference type="HOGENOM" id="CLU_003514_0_0_1"/>
<dbReference type="InterPro" id="IPR032799">
    <property type="entry name" value="TAXi_C"/>
</dbReference>
<dbReference type="GO" id="GO:0006508">
    <property type="term" value="P:proteolysis"/>
    <property type="evidence" value="ECO:0007669"/>
    <property type="project" value="InterPro"/>
</dbReference>
<evidence type="ECO:0000256" key="1">
    <source>
        <dbReference type="ARBA" id="ARBA00007447"/>
    </source>
</evidence>
<dbReference type="PROSITE" id="PS51767">
    <property type="entry name" value="PEPTIDASE_A1"/>
    <property type="match status" value="1"/>
</dbReference>
<name>A0A0E0CCR7_9ORYZ</name>
<dbReference type="CDD" id="cd05489">
    <property type="entry name" value="xylanase_inhibitor_I_like"/>
    <property type="match status" value="2"/>
</dbReference>
<dbReference type="PANTHER" id="PTHR47965:SF47">
    <property type="entry name" value="OS01G0937600 PROTEIN"/>
    <property type="match status" value="1"/>
</dbReference>
<proteinExistence type="inferred from homology"/>
<protein>
    <recommendedName>
        <fullName evidence="5">Peptidase A1 domain-containing protein</fullName>
    </recommendedName>
</protein>
<organism evidence="6">
    <name type="scientific">Oryza meridionalis</name>
    <dbReference type="NCBI Taxonomy" id="40149"/>
    <lineage>
        <taxon>Eukaryota</taxon>
        <taxon>Viridiplantae</taxon>
        <taxon>Streptophyta</taxon>
        <taxon>Embryophyta</taxon>
        <taxon>Tracheophyta</taxon>
        <taxon>Spermatophyta</taxon>
        <taxon>Magnoliopsida</taxon>
        <taxon>Liliopsida</taxon>
        <taxon>Poales</taxon>
        <taxon>Poaceae</taxon>
        <taxon>BOP clade</taxon>
        <taxon>Oryzoideae</taxon>
        <taxon>Oryzeae</taxon>
        <taxon>Oryzinae</taxon>
        <taxon>Oryza</taxon>
    </lineage>
</organism>
<evidence type="ECO:0000256" key="2">
    <source>
        <dbReference type="ARBA" id="ARBA00022729"/>
    </source>
</evidence>